<protein>
    <submittedName>
        <fullName evidence="4">N-acetyltransferase</fullName>
    </submittedName>
</protein>
<organism evidence="4 5">
    <name type="scientific">Erythrobacter westpacificensis</name>
    <dbReference type="NCBI Taxonomy" id="1055231"/>
    <lineage>
        <taxon>Bacteria</taxon>
        <taxon>Pseudomonadati</taxon>
        <taxon>Pseudomonadota</taxon>
        <taxon>Alphaproteobacteria</taxon>
        <taxon>Sphingomonadales</taxon>
        <taxon>Erythrobacteraceae</taxon>
        <taxon>Erythrobacter/Porphyrobacter group</taxon>
        <taxon>Erythrobacter</taxon>
    </lineage>
</organism>
<dbReference type="InterPro" id="IPR016181">
    <property type="entry name" value="Acyl_CoA_acyltransferase"/>
</dbReference>
<dbReference type="Gene3D" id="3.40.630.30">
    <property type="match status" value="1"/>
</dbReference>
<reference evidence="5" key="1">
    <citation type="journal article" date="2019" name="Int. J. Syst. Evol. Microbiol.">
        <title>The Global Catalogue of Microorganisms (GCM) 10K type strain sequencing project: providing services to taxonomists for standard genome sequencing and annotation.</title>
        <authorList>
            <consortium name="The Broad Institute Genomics Platform"/>
            <consortium name="The Broad Institute Genome Sequencing Center for Infectious Disease"/>
            <person name="Wu L."/>
            <person name="Ma J."/>
        </authorList>
    </citation>
    <scope>NUCLEOTIDE SEQUENCE [LARGE SCALE GENOMIC DNA]</scope>
    <source>
        <strain evidence="5">JCM 18014</strain>
    </source>
</reference>
<dbReference type="Proteomes" id="UP001500518">
    <property type="component" value="Unassembled WGS sequence"/>
</dbReference>
<sequence>MSWTVREERPGDEVAIHAMTRRAFEGHPFSDGDEADVIDRLRKDGDLLLSLVAEDEGTIIGQVTYSTARLSNGEDGWMVIGPICVESARRGKGIGRALMDAGEQAMKARGAKGITVLGDPQIFGRFGYVQHTPMTLAGELGEFLQVKSFGAPIPAATLTYAPAFG</sequence>
<proteinExistence type="predicted"/>
<evidence type="ECO:0000256" key="2">
    <source>
        <dbReference type="ARBA" id="ARBA00023315"/>
    </source>
</evidence>
<feature type="domain" description="N-acetyltransferase" evidence="3">
    <location>
        <begin position="3"/>
        <end position="145"/>
    </location>
</feature>
<keyword evidence="5" id="KW-1185">Reference proteome</keyword>
<accession>A0ABP9KGB8</accession>
<evidence type="ECO:0000313" key="5">
    <source>
        <dbReference type="Proteomes" id="UP001500518"/>
    </source>
</evidence>
<dbReference type="SUPFAM" id="SSF55729">
    <property type="entry name" value="Acyl-CoA N-acyltransferases (Nat)"/>
    <property type="match status" value="1"/>
</dbReference>
<keyword evidence="1" id="KW-0808">Transferase</keyword>
<dbReference type="PANTHER" id="PTHR43072:SF51">
    <property type="entry name" value="ABC SUPERFAMILY TRANSPORT PROTEIN"/>
    <property type="match status" value="1"/>
</dbReference>
<evidence type="ECO:0000313" key="4">
    <source>
        <dbReference type="EMBL" id="GAA5055704.1"/>
    </source>
</evidence>
<dbReference type="PANTHER" id="PTHR43072">
    <property type="entry name" value="N-ACETYLTRANSFERASE"/>
    <property type="match status" value="1"/>
</dbReference>
<dbReference type="Pfam" id="PF00583">
    <property type="entry name" value="Acetyltransf_1"/>
    <property type="match status" value="1"/>
</dbReference>
<gene>
    <name evidence="4" type="ORF">GCM10023208_19790</name>
</gene>
<dbReference type="CDD" id="cd04301">
    <property type="entry name" value="NAT_SF"/>
    <property type="match status" value="1"/>
</dbReference>
<evidence type="ECO:0000256" key="1">
    <source>
        <dbReference type="ARBA" id="ARBA00022679"/>
    </source>
</evidence>
<dbReference type="PROSITE" id="PS51186">
    <property type="entry name" value="GNAT"/>
    <property type="match status" value="1"/>
</dbReference>
<dbReference type="InterPro" id="IPR000182">
    <property type="entry name" value="GNAT_dom"/>
</dbReference>
<name>A0ABP9KGB8_9SPHN</name>
<dbReference type="RefSeq" id="WP_346032922.1">
    <property type="nucleotide sequence ID" value="NZ_BAABHV010000010.1"/>
</dbReference>
<evidence type="ECO:0000259" key="3">
    <source>
        <dbReference type="PROSITE" id="PS51186"/>
    </source>
</evidence>
<keyword evidence="2" id="KW-0012">Acyltransferase</keyword>
<dbReference type="EMBL" id="BAABHV010000010">
    <property type="protein sequence ID" value="GAA5055704.1"/>
    <property type="molecule type" value="Genomic_DNA"/>
</dbReference>
<comment type="caution">
    <text evidence="4">The sequence shown here is derived from an EMBL/GenBank/DDBJ whole genome shotgun (WGS) entry which is preliminary data.</text>
</comment>